<evidence type="ECO:0000313" key="4">
    <source>
        <dbReference type="Proteomes" id="UP000434639"/>
    </source>
</evidence>
<keyword evidence="4" id="KW-1185">Reference proteome</keyword>
<name>A0A7X2V601_9BACI</name>
<reference evidence="3 4" key="1">
    <citation type="journal article" date="2017" name="Int. J. Syst. Evol. Microbiol.">
        <title>Bacillus mangrovi sp. nov., isolated from a sediment sample from a mangrove forest.</title>
        <authorList>
            <person name="Gupta V."/>
            <person name="Singh P.K."/>
            <person name="Korpole S."/>
            <person name="Tanuku N.R.S."/>
            <person name="Pinnaka A.K."/>
        </authorList>
    </citation>
    <scope>NUCLEOTIDE SEQUENCE [LARGE SCALE GENOMIC DNA]</scope>
    <source>
        <strain evidence="3 4">KCTC 33872</strain>
    </source>
</reference>
<dbReference type="InterPro" id="IPR013320">
    <property type="entry name" value="ConA-like_dom_sf"/>
</dbReference>
<keyword evidence="3" id="KW-0378">Hydrolase</keyword>
<protein>
    <submittedName>
        <fullName evidence="3">Family 16 glycosylhydrolase</fullName>
    </submittedName>
</protein>
<dbReference type="Pfam" id="PF00722">
    <property type="entry name" value="Glyco_hydro_16"/>
    <property type="match status" value="1"/>
</dbReference>
<dbReference type="PANTHER" id="PTHR10963:SF55">
    <property type="entry name" value="GLYCOSIDE HYDROLASE FAMILY 16 PROTEIN"/>
    <property type="match status" value="1"/>
</dbReference>
<evidence type="ECO:0000259" key="2">
    <source>
        <dbReference type="PROSITE" id="PS51762"/>
    </source>
</evidence>
<dbReference type="SUPFAM" id="SSF49899">
    <property type="entry name" value="Concanavalin A-like lectins/glucanases"/>
    <property type="match status" value="1"/>
</dbReference>
<evidence type="ECO:0000256" key="1">
    <source>
        <dbReference type="ARBA" id="ARBA00006865"/>
    </source>
</evidence>
<dbReference type="GO" id="GO:0005975">
    <property type="term" value="P:carbohydrate metabolic process"/>
    <property type="evidence" value="ECO:0007669"/>
    <property type="project" value="InterPro"/>
</dbReference>
<dbReference type="PROSITE" id="PS51762">
    <property type="entry name" value="GH16_2"/>
    <property type="match status" value="1"/>
</dbReference>
<dbReference type="InterPro" id="IPR000757">
    <property type="entry name" value="Beta-glucanase-like"/>
</dbReference>
<comment type="caution">
    <text evidence="3">The sequence shown here is derived from an EMBL/GenBank/DDBJ whole genome shotgun (WGS) entry which is preliminary data.</text>
</comment>
<dbReference type="AlphaFoldDB" id="A0A7X2V601"/>
<comment type="similarity">
    <text evidence="1">Belongs to the glycosyl hydrolase 16 family.</text>
</comment>
<dbReference type="EMBL" id="WMIB01000015">
    <property type="protein sequence ID" value="MTH54583.1"/>
    <property type="molecule type" value="Genomic_DNA"/>
</dbReference>
<evidence type="ECO:0000313" key="3">
    <source>
        <dbReference type="EMBL" id="MTH54583.1"/>
    </source>
</evidence>
<accession>A0A7X2V601</accession>
<sequence length="288" mass="32740">MSYKVPLQWRILSISSSRIPNRRRGGSVKIFLIALSAAFLLGCAKQERIPVNAQKSSVQVEKKQTSPDYWLSKENWTISDPFTELDENLWNAVNREENYNNELQAYSKSQANTEDGRLSLTAERHGTGYRSGLIDTKGKVSIHYGTIEFRAKLPLGKGFFPAVWLLPAEDKPLPEIDILESIGEPEVFMVQHWSEGDELRSRYDSLNLSEPESFHTYRLEWTEEKVTWKIDGKVRFESYKNIPDEPMYLTLNLAVGGDWPGSPDSSTPFPSAFVIDYVTITQTGGKPQ</sequence>
<gene>
    <name evidence="3" type="ORF">GKZ89_14360</name>
</gene>
<feature type="domain" description="GH16" evidence="2">
    <location>
        <begin position="73"/>
        <end position="286"/>
    </location>
</feature>
<dbReference type="Gene3D" id="2.60.120.200">
    <property type="match status" value="1"/>
</dbReference>
<organism evidence="3 4">
    <name type="scientific">Metabacillus mangrovi</name>
    <dbReference type="NCBI Taxonomy" id="1491830"/>
    <lineage>
        <taxon>Bacteria</taxon>
        <taxon>Bacillati</taxon>
        <taxon>Bacillota</taxon>
        <taxon>Bacilli</taxon>
        <taxon>Bacillales</taxon>
        <taxon>Bacillaceae</taxon>
        <taxon>Metabacillus</taxon>
    </lineage>
</organism>
<dbReference type="InterPro" id="IPR050546">
    <property type="entry name" value="Glycosyl_Hydrlase_16"/>
</dbReference>
<dbReference type="PANTHER" id="PTHR10963">
    <property type="entry name" value="GLYCOSYL HYDROLASE-RELATED"/>
    <property type="match status" value="1"/>
</dbReference>
<dbReference type="GO" id="GO:0004553">
    <property type="term" value="F:hydrolase activity, hydrolyzing O-glycosyl compounds"/>
    <property type="evidence" value="ECO:0007669"/>
    <property type="project" value="InterPro"/>
</dbReference>
<proteinExistence type="inferred from homology"/>
<dbReference type="OrthoDB" id="9809583at2"/>
<dbReference type="Proteomes" id="UP000434639">
    <property type="component" value="Unassembled WGS sequence"/>
</dbReference>
<dbReference type="CDD" id="cd08023">
    <property type="entry name" value="GH16_laminarinase_like"/>
    <property type="match status" value="1"/>
</dbReference>